<evidence type="ECO:0000259" key="9">
    <source>
        <dbReference type="Pfam" id="PF12161"/>
    </source>
</evidence>
<dbReference type="Gene3D" id="1.20.1260.30">
    <property type="match status" value="1"/>
</dbReference>
<dbReference type="GO" id="GO:0003677">
    <property type="term" value="F:DNA binding"/>
    <property type="evidence" value="ECO:0007669"/>
    <property type="project" value="InterPro"/>
</dbReference>
<evidence type="ECO:0000256" key="1">
    <source>
        <dbReference type="ARBA" id="ARBA00006594"/>
    </source>
</evidence>
<protein>
    <recommendedName>
        <fullName evidence="2">site-specific DNA-methyltransferase (adenine-specific)</fullName>
        <ecNumber evidence="2">2.1.1.72</ecNumber>
    </recommendedName>
</protein>
<dbReference type="AlphaFoldDB" id="A0A367FNW2"/>
<evidence type="ECO:0000256" key="7">
    <source>
        <dbReference type="ARBA" id="ARBA00047942"/>
    </source>
</evidence>
<keyword evidence="5" id="KW-0949">S-adenosyl-L-methionine</keyword>
<dbReference type="OrthoDB" id="9784823at2"/>
<dbReference type="GO" id="GO:0032259">
    <property type="term" value="P:methylation"/>
    <property type="evidence" value="ECO:0007669"/>
    <property type="project" value="UniProtKB-KW"/>
</dbReference>
<dbReference type="InterPro" id="IPR003356">
    <property type="entry name" value="DNA_methylase_A-5"/>
</dbReference>
<evidence type="ECO:0000256" key="4">
    <source>
        <dbReference type="ARBA" id="ARBA00022679"/>
    </source>
</evidence>
<name>A0A367FNW2_9ACTN</name>
<dbReference type="SUPFAM" id="SSF53335">
    <property type="entry name" value="S-adenosyl-L-methionine-dependent methyltransferases"/>
    <property type="match status" value="1"/>
</dbReference>
<dbReference type="EMBL" id="QOIL01000003">
    <property type="protein sequence ID" value="RCG32096.1"/>
    <property type="molecule type" value="Genomic_DNA"/>
</dbReference>
<dbReference type="CDD" id="cd02440">
    <property type="entry name" value="AdoMet_MTases"/>
    <property type="match status" value="1"/>
</dbReference>
<dbReference type="InterPro" id="IPR038333">
    <property type="entry name" value="T1MK-like_N_sf"/>
</dbReference>
<evidence type="ECO:0000256" key="2">
    <source>
        <dbReference type="ARBA" id="ARBA00011900"/>
    </source>
</evidence>
<reference evidence="10 11" key="1">
    <citation type="submission" date="2018-06" db="EMBL/GenBank/DDBJ databases">
        <title>Sphaerisporangium craniellae sp. nov., isolated from a marine sponge in the South China Sea.</title>
        <authorList>
            <person name="Li L."/>
        </authorList>
    </citation>
    <scope>NUCLEOTIDE SEQUENCE [LARGE SCALE GENOMIC DNA]</scope>
    <source>
        <strain evidence="10 11">CCTCC AA 208026</strain>
    </source>
</reference>
<dbReference type="GO" id="GO:0008170">
    <property type="term" value="F:N-methyltransferase activity"/>
    <property type="evidence" value="ECO:0007669"/>
    <property type="project" value="InterPro"/>
</dbReference>
<dbReference type="PANTHER" id="PTHR42933:SF4">
    <property type="entry name" value="TYPE I RESTRICTION ENZYME ECOKI METHYLASE SUBUNIT"/>
    <property type="match status" value="1"/>
</dbReference>
<dbReference type="Gene3D" id="3.40.50.150">
    <property type="entry name" value="Vaccinia Virus protein VP39"/>
    <property type="match status" value="1"/>
</dbReference>
<feature type="domain" description="DNA methylase adenine-specific" evidence="8">
    <location>
        <begin position="151"/>
        <end position="453"/>
    </location>
</feature>
<accession>A0A367FNW2</accession>
<dbReference type="Proteomes" id="UP000253094">
    <property type="component" value="Unassembled WGS sequence"/>
</dbReference>
<dbReference type="Pfam" id="PF02384">
    <property type="entry name" value="N6_Mtase"/>
    <property type="match status" value="1"/>
</dbReference>
<dbReference type="GO" id="GO:0009307">
    <property type="term" value="P:DNA restriction-modification system"/>
    <property type="evidence" value="ECO:0007669"/>
    <property type="project" value="UniProtKB-KW"/>
</dbReference>
<dbReference type="Pfam" id="PF12161">
    <property type="entry name" value="HsdM_N"/>
    <property type="match status" value="1"/>
</dbReference>
<dbReference type="PRINTS" id="PR00507">
    <property type="entry name" value="N12N6MTFRASE"/>
</dbReference>
<evidence type="ECO:0000313" key="11">
    <source>
        <dbReference type="Proteomes" id="UP000253094"/>
    </source>
</evidence>
<dbReference type="PROSITE" id="PS00092">
    <property type="entry name" value="N6_MTASE"/>
    <property type="match status" value="1"/>
</dbReference>
<dbReference type="InterPro" id="IPR029063">
    <property type="entry name" value="SAM-dependent_MTases_sf"/>
</dbReference>
<comment type="catalytic activity">
    <reaction evidence="7">
        <text>a 2'-deoxyadenosine in DNA + S-adenosyl-L-methionine = an N(6)-methyl-2'-deoxyadenosine in DNA + S-adenosyl-L-homocysteine + H(+)</text>
        <dbReference type="Rhea" id="RHEA:15197"/>
        <dbReference type="Rhea" id="RHEA-COMP:12418"/>
        <dbReference type="Rhea" id="RHEA-COMP:12419"/>
        <dbReference type="ChEBI" id="CHEBI:15378"/>
        <dbReference type="ChEBI" id="CHEBI:57856"/>
        <dbReference type="ChEBI" id="CHEBI:59789"/>
        <dbReference type="ChEBI" id="CHEBI:90615"/>
        <dbReference type="ChEBI" id="CHEBI:90616"/>
        <dbReference type="EC" id="2.1.1.72"/>
    </reaction>
</comment>
<proteinExistence type="inferred from homology"/>
<comment type="similarity">
    <text evidence="1">Belongs to the N(4)/N(6)-methyltransferase family.</text>
</comment>
<feature type="domain" description="N6 adenine-specific DNA methyltransferase N-terminal" evidence="9">
    <location>
        <begin position="15"/>
        <end position="138"/>
    </location>
</feature>
<evidence type="ECO:0000313" key="10">
    <source>
        <dbReference type="EMBL" id="RCG32096.1"/>
    </source>
</evidence>
<keyword evidence="4 10" id="KW-0808">Transferase</keyword>
<dbReference type="PANTHER" id="PTHR42933">
    <property type="entry name" value="SLR6095 PROTEIN"/>
    <property type="match status" value="1"/>
</dbReference>
<comment type="caution">
    <text evidence="10">The sequence shown here is derived from an EMBL/GenBank/DDBJ whole genome shotgun (WGS) entry which is preliminary data.</text>
</comment>
<dbReference type="InterPro" id="IPR002052">
    <property type="entry name" value="DNA_methylase_N6_adenine_CS"/>
</dbReference>
<dbReference type="InterPro" id="IPR051537">
    <property type="entry name" value="DNA_Adenine_Mtase"/>
</dbReference>
<evidence type="ECO:0000259" key="8">
    <source>
        <dbReference type="Pfam" id="PF02384"/>
    </source>
</evidence>
<sequence length="491" mass="55257">MPPRGNSEQTSRARLSSVIKSARDTMRKDAGLNGDLDRLPQLSWLLFLRAFDAMEANREVWDDDFRPAIIEKYRWRAWAGNPFLTGDDLLTFVNDELLPHLRGLKADRPGDPRNVLSALFKDIRNQMMSGYLLRDLLDGLQKIDFTSSDDIHTMAFLYESILKEVRDAAGDSGEFYTPRPVIRFMVEQSFLRLGESILDPACGTGGFLVEALENLQGGTGSTHERQQLWRNLRGIEKKPLPYLLCMMNLILHGVESPSVIRDNALTRMLDEQGQKVHVILTNPPFGGEEENSVAARFPTAVRTKETAWLFLHSVLTKLRPGGRCAIVLPNGVLFGDGAGTAIKEKLLRECDLHTIVRLPQGIFAPYTQIPANLLFFDKTGPTKEVWFYQIDPPEGRKNYSKTKPLRYEEFADCAAWWGGTDRASRTTTNHAWSVPISDIIRAGYNLDLSNPTVSNDLAHRPPAELLADLLTTERGILNLLESLQRDLKVGK</sequence>
<gene>
    <name evidence="10" type="ORF">DQ384_06135</name>
</gene>
<evidence type="ECO:0000256" key="3">
    <source>
        <dbReference type="ARBA" id="ARBA00022603"/>
    </source>
</evidence>
<keyword evidence="11" id="KW-1185">Reference proteome</keyword>
<evidence type="ECO:0000256" key="6">
    <source>
        <dbReference type="ARBA" id="ARBA00022747"/>
    </source>
</evidence>
<dbReference type="InterPro" id="IPR022749">
    <property type="entry name" value="D12N6_MeTrfase_N"/>
</dbReference>
<dbReference type="GO" id="GO:0009007">
    <property type="term" value="F:site-specific DNA-methyltransferase (adenine-specific) activity"/>
    <property type="evidence" value="ECO:0007669"/>
    <property type="project" value="UniProtKB-EC"/>
</dbReference>
<organism evidence="10 11">
    <name type="scientific">Sphaerisporangium album</name>
    <dbReference type="NCBI Taxonomy" id="509200"/>
    <lineage>
        <taxon>Bacteria</taxon>
        <taxon>Bacillati</taxon>
        <taxon>Actinomycetota</taxon>
        <taxon>Actinomycetes</taxon>
        <taxon>Streptosporangiales</taxon>
        <taxon>Streptosporangiaceae</taxon>
        <taxon>Sphaerisporangium</taxon>
    </lineage>
</organism>
<keyword evidence="6" id="KW-0680">Restriction system</keyword>
<dbReference type="RefSeq" id="WP_114027713.1">
    <property type="nucleotide sequence ID" value="NZ_QOIL01000003.1"/>
</dbReference>
<dbReference type="EC" id="2.1.1.72" evidence="2"/>
<evidence type="ECO:0000256" key="5">
    <source>
        <dbReference type="ARBA" id="ARBA00022691"/>
    </source>
</evidence>
<keyword evidence="3 10" id="KW-0489">Methyltransferase</keyword>